<protein>
    <submittedName>
        <fullName evidence="2">Uncharacterized protein</fullName>
    </submittedName>
</protein>
<dbReference type="Proteomes" id="UP001165090">
    <property type="component" value="Unassembled WGS sequence"/>
</dbReference>
<accession>A0ABQ5S3E9</accession>
<dbReference type="EMBL" id="BSDZ01000019">
    <property type="protein sequence ID" value="GLI64289.1"/>
    <property type="molecule type" value="Genomic_DNA"/>
</dbReference>
<reference evidence="2 3" key="1">
    <citation type="journal article" date="2023" name="IScience">
        <title>Expanded male sex-determining region conserved during the evolution of homothallism in the green alga Volvox.</title>
        <authorList>
            <person name="Yamamoto K."/>
            <person name="Matsuzaki R."/>
            <person name="Mahakham W."/>
            <person name="Heman W."/>
            <person name="Sekimoto H."/>
            <person name="Kawachi M."/>
            <person name="Minakuchi Y."/>
            <person name="Toyoda A."/>
            <person name="Nozaki H."/>
        </authorList>
    </citation>
    <scope>NUCLEOTIDE SEQUENCE [LARGE SCALE GENOMIC DNA]</scope>
    <source>
        <strain evidence="2 3">NIES-4468</strain>
    </source>
</reference>
<comment type="caution">
    <text evidence="2">The sequence shown here is derived from an EMBL/GenBank/DDBJ whole genome shotgun (WGS) entry which is preliminary data.</text>
</comment>
<sequence length="286" mass="32081">MLTVLSVFACLFSFGTLVRDKIYYYFATFQWRNEILKYGRAQLSPKGVPKHNNKQQAPQIGEGNQYCKHRLLSSFDKLIAVVKTYPEVYLFIGYGSRAQYADVDEVLRGLLPKFQDIRYRCGEKRWLGIYGGDKANVTAPDLGWLIKRLQDEHGCDLLAVQAEGEPDDHTTFHFIPERQTKPNSGETLYGGMHDGKLVGVSRIYLADELVKPDSGGLRLLTGLIVAGGGRIAMEELQYADEVGLPWTYVPSRAGDIQVYGSTYGPVHNWVTDRLSNGQQPVIVSAR</sequence>
<organism evidence="2 3">
    <name type="scientific">Volvox africanus</name>
    <dbReference type="NCBI Taxonomy" id="51714"/>
    <lineage>
        <taxon>Eukaryota</taxon>
        <taxon>Viridiplantae</taxon>
        <taxon>Chlorophyta</taxon>
        <taxon>core chlorophytes</taxon>
        <taxon>Chlorophyceae</taxon>
        <taxon>CS clade</taxon>
        <taxon>Chlamydomonadales</taxon>
        <taxon>Volvocaceae</taxon>
        <taxon>Volvox</taxon>
    </lineage>
</organism>
<name>A0ABQ5S3E9_9CHLO</name>
<keyword evidence="1" id="KW-0732">Signal</keyword>
<feature type="signal peptide" evidence="1">
    <location>
        <begin position="1"/>
        <end position="17"/>
    </location>
</feature>
<proteinExistence type="predicted"/>
<evidence type="ECO:0000313" key="2">
    <source>
        <dbReference type="EMBL" id="GLI64289.1"/>
    </source>
</evidence>
<evidence type="ECO:0000256" key="1">
    <source>
        <dbReference type="SAM" id="SignalP"/>
    </source>
</evidence>
<feature type="chain" id="PRO_5047246702" evidence="1">
    <location>
        <begin position="18"/>
        <end position="286"/>
    </location>
</feature>
<gene>
    <name evidence="2" type="ORF">VaNZ11_007472</name>
</gene>
<keyword evidence="3" id="KW-1185">Reference proteome</keyword>
<evidence type="ECO:0000313" key="3">
    <source>
        <dbReference type="Proteomes" id="UP001165090"/>
    </source>
</evidence>